<evidence type="ECO:0000256" key="2">
    <source>
        <dbReference type="SAM" id="SignalP"/>
    </source>
</evidence>
<protein>
    <submittedName>
        <fullName evidence="3">Uncharacterized protein</fullName>
    </submittedName>
</protein>
<organism evidence="3 4">
    <name type="scientific">Anaerotignum lactatifermentans DSM 14214</name>
    <dbReference type="NCBI Taxonomy" id="1121323"/>
    <lineage>
        <taxon>Bacteria</taxon>
        <taxon>Bacillati</taxon>
        <taxon>Bacillota</taxon>
        <taxon>Clostridia</taxon>
        <taxon>Lachnospirales</taxon>
        <taxon>Anaerotignaceae</taxon>
        <taxon>Anaerotignum</taxon>
    </lineage>
</organism>
<name>A0A1M7A627_9FIRM</name>
<feature type="signal peptide" evidence="2">
    <location>
        <begin position="1"/>
        <end position="26"/>
    </location>
</feature>
<dbReference type="RefSeq" id="WP_072853666.1">
    <property type="nucleotide sequence ID" value="NZ_FRAH01000101.1"/>
</dbReference>
<evidence type="ECO:0000313" key="3">
    <source>
        <dbReference type="EMBL" id="SHL38138.1"/>
    </source>
</evidence>
<evidence type="ECO:0000313" key="4">
    <source>
        <dbReference type="Proteomes" id="UP000183975"/>
    </source>
</evidence>
<reference evidence="3 4" key="1">
    <citation type="submission" date="2016-11" db="EMBL/GenBank/DDBJ databases">
        <authorList>
            <person name="Jaros S."/>
            <person name="Januszkiewicz K."/>
            <person name="Wedrychowicz H."/>
        </authorList>
    </citation>
    <scope>NUCLEOTIDE SEQUENCE [LARGE SCALE GENOMIC DNA]</scope>
    <source>
        <strain evidence="3 4">DSM 14214</strain>
    </source>
</reference>
<keyword evidence="4" id="KW-1185">Reference proteome</keyword>
<gene>
    <name evidence="3" type="ORF">SAMN02745138_03337</name>
</gene>
<accession>A0A1M7A627</accession>
<dbReference type="AlphaFoldDB" id="A0A1M7A627"/>
<dbReference type="OrthoDB" id="2066881at2"/>
<dbReference type="EMBL" id="FRAH01000101">
    <property type="protein sequence ID" value="SHL38138.1"/>
    <property type="molecule type" value="Genomic_DNA"/>
</dbReference>
<feature type="chain" id="PRO_5038991211" evidence="2">
    <location>
        <begin position="27"/>
        <end position="427"/>
    </location>
</feature>
<evidence type="ECO:0000256" key="1">
    <source>
        <dbReference type="SAM" id="MobiDB-lite"/>
    </source>
</evidence>
<dbReference type="Proteomes" id="UP000183975">
    <property type="component" value="Unassembled WGS sequence"/>
</dbReference>
<sequence>MSNKKFRSVCLLTGICAFLVSGCNFGSQEETPEADPPVQDTQQNIETETPDEEVTAEENIPIGAPEESEVGIIAPSIHTEDESPKTPVSSSSKREPVADTKPFWQSENTMQLNNLKSVASAGQSAYNDLGTKLGWICKNGKLYAYYTGQTVTTDTLVSNGYLESGLSADDYEILLVDGRDLAEYEGAEVPAESMNLCVFAASKQSDGTYLLASAAGRAGQISSVSYNRLLARYNQNHGTMGRLSSASAEYGRILNFVGLYEGSLEDYFVREIRKDNKYAVVTFSSKKNTADVKQHVLRNDNNFWEVVYTNLQNVYYPVTSINRALPDFNPSLLPDYNMAVWKSYIVRRDQSLVNTMISKRLITDESQIYYQCGTDQYFYMVLTNGSRYVAYKIDGVWQITHVNSDYEANNFISARTGQDYGFILLDD</sequence>
<dbReference type="PROSITE" id="PS51257">
    <property type="entry name" value="PROKAR_LIPOPROTEIN"/>
    <property type="match status" value="1"/>
</dbReference>
<keyword evidence="2" id="KW-0732">Signal</keyword>
<proteinExistence type="predicted"/>
<feature type="region of interest" description="Disordered" evidence="1">
    <location>
        <begin position="27"/>
        <end position="98"/>
    </location>
</feature>